<sequence length="277" mass="30944">MCKSWTLRYTCSHTRSVRRRRCGGNFSGPSRHSDEAKIRCRGSDPLIIAISSLCASCRLAEVEAQLHAEVEMLRIKLASDVWNPDIAAKLVMAESELGDKLWSLTRELPSGGAFKESVRPLLSRRSIVASSNTGEHTFRSSRLRSEIKPEDVLDDEGADWDWNSGEPTEENITGLDSADEDEDRTGWGWDSSETDPIPEGEQDLEIQLANLTLEHPLEERQRSAGGTENVRPRKQVIPPHRRRREGSSLRGRAQQAILDLRSLHACGGYQLGFAISN</sequence>
<name>A0A1Y6LG11_ZYMTR</name>
<evidence type="ECO:0000256" key="1">
    <source>
        <dbReference type="SAM" id="MobiDB-lite"/>
    </source>
</evidence>
<dbReference type="Proteomes" id="UP000215453">
    <property type="component" value="Chromosome 3"/>
</dbReference>
<proteinExistence type="predicted"/>
<evidence type="ECO:0000313" key="3">
    <source>
        <dbReference type="Proteomes" id="UP000215453"/>
    </source>
</evidence>
<gene>
    <name evidence="2" type="ORF">ZT1A5_G4029</name>
</gene>
<feature type="region of interest" description="Disordered" evidence="1">
    <location>
        <begin position="219"/>
        <end position="250"/>
    </location>
</feature>
<dbReference type="AlphaFoldDB" id="A0A1Y6LG11"/>
<protein>
    <submittedName>
        <fullName evidence="2">Uncharacterized protein</fullName>
    </submittedName>
</protein>
<dbReference type="EMBL" id="LT882678">
    <property type="protein sequence ID" value="SMY22589.1"/>
    <property type="molecule type" value="Genomic_DNA"/>
</dbReference>
<feature type="region of interest" description="Disordered" evidence="1">
    <location>
        <begin position="155"/>
        <end position="186"/>
    </location>
</feature>
<organism evidence="2 3">
    <name type="scientific">Zymoseptoria tritici ST99CH_1A5</name>
    <dbReference type="NCBI Taxonomy" id="1276529"/>
    <lineage>
        <taxon>Eukaryota</taxon>
        <taxon>Fungi</taxon>
        <taxon>Dikarya</taxon>
        <taxon>Ascomycota</taxon>
        <taxon>Pezizomycotina</taxon>
        <taxon>Dothideomycetes</taxon>
        <taxon>Dothideomycetidae</taxon>
        <taxon>Mycosphaerellales</taxon>
        <taxon>Mycosphaerellaceae</taxon>
        <taxon>Zymoseptoria</taxon>
    </lineage>
</organism>
<reference evidence="2 3" key="1">
    <citation type="submission" date="2016-10" db="EMBL/GenBank/DDBJ databases">
        <authorList>
            <person name="Varghese N."/>
        </authorList>
    </citation>
    <scope>NUCLEOTIDE SEQUENCE [LARGE SCALE GENOMIC DNA]</scope>
</reference>
<evidence type="ECO:0000313" key="2">
    <source>
        <dbReference type="EMBL" id="SMY22589.1"/>
    </source>
</evidence>
<accession>A0A1Y6LG11</accession>